<comment type="caution">
    <text evidence="5">Lacks conserved residue(s) required for the propagation of feature annotation.</text>
</comment>
<dbReference type="Proteomes" id="UP001217089">
    <property type="component" value="Unassembled WGS sequence"/>
</dbReference>
<dbReference type="EMBL" id="JARBDR010000657">
    <property type="protein sequence ID" value="KAJ8308445.1"/>
    <property type="molecule type" value="Genomic_DNA"/>
</dbReference>
<dbReference type="InterPro" id="IPR001752">
    <property type="entry name" value="Kinesin_motor_dom"/>
</dbReference>
<evidence type="ECO:0000256" key="5">
    <source>
        <dbReference type="PROSITE-ProRule" id="PRU00283"/>
    </source>
</evidence>
<evidence type="ECO:0000256" key="1">
    <source>
        <dbReference type="ARBA" id="ARBA00022741"/>
    </source>
</evidence>
<evidence type="ECO:0000313" key="8">
    <source>
        <dbReference type="EMBL" id="KAJ8308445.1"/>
    </source>
</evidence>
<dbReference type="Gene3D" id="3.40.850.10">
    <property type="entry name" value="Kinesin motor domain"/>
    <property type="match status" value="1"/>
</dbReference>
<evidence type="ECO:0000259" key="7">
    <source>
        <dbReference type="PROSITE" id="PS50067"/>
    </source>
</evidence>
<dbReference type="PRINTS" id="PR00380">
    <property type="entry name" value="KINESINHEAVY"/>
</dbReference>
<dbReference type="PROSITE" id="PS50067">
    <property type="entry name" value="KINESIN_MOTOR_2"/>
    <property type="match status" value="1"/>
</dbReference>
<gene>
    <name evidence="8" type="ORF">KUTeg_013319</name>
</gene>
<keyword evidence="2" id="KW-0067">ATP-binding</keyword>
<feature type="coiled-coil region" evidence="6">
    <location>
        <begin position="528"/>
        <end position="640"/>
    </location>
</feature>
<comment type="similarity">
    <text evidence="5">Belongs to the TRAFAC class myosin-kinesin ATPase superfamily. Kinesin family.</text>
</comment>
<dbReference type="Gene3D" id="2.60.200.20">
    <property type="match status" value="1"/>
</dbReference>
<keyword evidence="9" id="KW-1185">Reference proteome</keyword>
<organism evidence="8 9">
    <name type="scientific">Tegillarca granosa</name>
    <name type="common">Malaysian cockle</name>
    <name type="synonym">Anadara granosa</name>
    <dbReference type="NCBI Taxonomy" id="220873"/>
    <lineage>
        <taxon>Eukaryota</taxon>
        <taxon>Metazoa</taxon>
        <taxon>Spiralia</taxon>
        <taxon>Lophotrochozoa</taxon>
        <taxon>Mollusca</taxon>
        <taxon>Bivalvia</taxon>
        <taxon>Autobranchia</taxon>
        <taxon>Pteriomorphia</taxon>
        <taxon>Arcoida</taxon>
        <taxon>Arcoidea</taxon>
        <taxon>Arcidae</taxon>
        <taxon>Tegillarca</taxon>
    </lineage>
</organism>
<name>A0ABQ9EYH5_TEGGR</name>
<feature type="coiled-coil region" evidence="6">
    <location>
        <begin position="670"/>
        <end position="911"/>
    </location>
</feature>
<evidence type="ECO:0000256" key="6">
    <source>
        <dbReference type="SAM" id="Coils"/>
    </source>
</evidence>
<dbReference type="PANTHER" id="PTHR47117:SF6">
    <property type="entry name" value="KINESIN-LIKE PROTEIN KIF16B"/>
    <property type="match status" value="1"/>
</dbReference>
<accession>A0ABQ9EYH5</accession>
<sequence>MTSVKVAVRVRPLNNREHDLDCKFIIQMDGKKTTIVNPKVSDHATEGDVGREGMRLKEFTFDFSFWSVEKLDSKYVSQQQTGSGKTYSMMGNPGDEGLIPRICKELFSNMTDQTTSYRTEVSYLEIYNEKVRDLLKHHPHNKPVHNLRVREHPKQGPYVQDLSKYIVNNFEDIEELMHRGNAVRTTASTNMNDAKFTEDMPCEMSSKIHLVDLAGSERADASGATGQRLKEGASINKSLVTLGTVISVLAEISEKSRHGRNVFIPYRDSVLTWLLKDSLGGNSRTIMVATISPADVNYGETLSTLRYANRAKNIINRPTVNEDPNVKVIRELREEIERLKTMLGGNIDNISTPKVQEKLHENEARIKVLTEEWAGKWSEAASILKDQTLALRKEGLGVVLDSALPHLIGIDDDILSSTTVGRTDADEPPDIVIAGIDVEEEHCVIEHYNGEVTLYPVNDALCAVILLGRTNMFRFNHPAEAAKMRQELKNSGLSLSRTSLLSKSMSDLYRSSENLALMGAGFELEYMNSKEQEELEEKRLQINLLEKRYYKSEEDRETEQLIMEKALEEKEQQLATLQDEIKKLKDQINEKQSDLQDSAKQMFSLQEQLRNLEEEEKQLINETNKATEELKQTLDQEDKDLHISRTKMEDETNNKISSLTKEINSSKHLLDTETETLHTLQQNLTSHKEKLLSDNLELKKQLDEIQIEKDKYVKLWTEQSQKDKEKWNNNLAEISEENKKIEEAWKDLKEYEQKHKARKQSMDINNEKNREKLKKEEQEIESARTLLKLEEEKVVAKEKDILDKIENEMDEWEKRKKVELNKYDFKQLCCIKEADHAVGVMAEELENKKNLISKNKKLITDYEKEISELKDDCEKKIVLLNKNQQSICQKKNNLRQEISESEKKVQESLTELNANIVLVQKHREEEVAKIHEERERLLELISQSSVAVGCCTESDLDLVIAESISEESRDIEKKIKEVEELQKIVAQAQSDLEEKQRMFDEQRDMQLDKIEFEKLKLQEMEHQDR</sequence>
<dbReference type="PROSITE" id="PS00411">
    <property type="entry name" value="KINESIN_MOTOR_1"/>
    <property type="match status" value="1"/>
</dbReference>
<dbReference type="SMART" id="SM00129">
    <property type="entry name" value="KISc"/>
    <property type="match status" value="1"/>
</dbReference>
<keyword evidence="1" id="KW-0547">Nucleotide-binding</keyword>
<evidence type="ECO:0000313" key="9">
    <source>
        <dbReference type="Proteomes" id="UP001217089"/>
    </source>
</evidence>
<evidence type="ECO:0000256" key="2">
    <source>
        <dbReference type="ARBA" id="ARBA00022840"/>
    </source>
</evidence>
<comment type="caution">
    <text evidence="8">The sequence shown here is derived from an EMBL/GenBank/DDBJ whole genome shotgun (WGS) entry which is preliminary data.</text>
</comment>
<dbReference type="InterPro" id="IPR027417">
    <property type="entry name" value="P-loop_NTPase"/>
</dbReference>
<dbReference type="InterPro" id="IPR008984">
    <property type="entry name" value="SMAD_FHA_dom_sf"/>
</dbReference>
<dbReference type="SUPFAM" id="SSF49879">
    <property type="entry name" value="SMAD/FHA domain"/>
    <property type="match status" value="1"/>
</dbReference>
<evidence type="ECO:0000256" key="4">
    <source>
        <dbReference type="ARBA" id="ARBA00023175"/>
    </source>
</evidence>
<evidence type="ECO:0000256" key="3">
    <source>
        <dbReference type="ARBA" id="ARBA00023054"/>
    </source>
</evidence>
<keyword evidence="4" id="KW-0505">Motor protein</keyword>
<reference evidence="8 9" key="1">
    <citation type="submission" date="2022-12" db="EMBL/GenBank/DDBJ databases">
        <title>Chromosome-level genome of Tegillarca granosa.</title>
        <authorList>
            <person name="Kim J."/>
        </authorList>
    </citation>
    <scope>NUCLEOTIDE SEQUENCE [LARGE SCALE GENOMIC DNA]</scope>
    <source>
        <strain evidence="8">Teg-2019</strain>
        <tissue evidence="8">Adductor muscle</tissue>
    </source>
</reference>
<dbReference type="SUPFAM" id="SSF52540">
    <property type="entry name" value="P-loop containing nucleoside triphosphate hydrolases"/>
    <property type="match status" value="1"/>
</dbReference>
<feature type="coiled-coil region" evidence="6">
    <location>
        <begin position="961"/>
        <end position="1005"/>
    </location>
</feature>
<feature type="domain" description="Kinesin motor" evidence="7">
    <location>
        <begin position="3"/>
        <end position="314"/>
    </location>
</feature>
<dbReference type="PANTHER" id="PTHR47117">
    <property type="entry name" value="STAR-RELATED LIPID TRANSFER PROTEIN 9"/>
    <property type="match status" value="1"/>
</dbReference>
<protein>
    <recommendedName>
        <fullName evidence="7">Kinesin motor domain-containing protein</fullName>
    </recommendedName>
</protein>
<proteinExistence type="inferred from homology"/>
<keyword evidence="3 6" id="KW-0175">Coiled coil</keyword>
<dbReference type="InterPro" id="IPR019821">
    <property type="entry name" value="Kinesin_motor_CS"/>
</dbReference>
<dbReference type="InterPro" id="IPR036961">
    <property type="entry name" value="Kinesin_motor_dom_sf"/>
</dbReference>
<dbReference type="Pfam" id="PF00225">
    <property type="entry name" value="Kinesin"/>
    <property type="match status" value="1"/>
</dbReference>